<dbReference type="AlphaFoldDB" id="A0A644SSF6"/>
<name>A0A644SSF6_9ZZZZ</name>
<organism evidence="1">
    <name type="scientific">bioreactor metagenome</name>
    <dbReference type="NCBI Taxonomy" id="1076179"/>
    <lineage>
        <taxon>unclassified sequences</taxon>
        <taxon>metagenomes</taxon>
        <taxon>ecological metagenomes</taxon>
    </lineage>
</organism>
<comment type="caution">
    <text evidence="1">The sequence shown here is derived from an EMBL/GenBank/DDBJ whole genome shotgun (WGS) entry which is preliminary data.</text>
</comment>
<accession>A0A644SSF6</accession>
<dbReference type="EMBL" id="VSSQ01000003">
    <property type="protein sequence ID" value="MPL56602.1"/>
    <property type="molecule type" value="Genomic_DNA"/>
</dbReference>
<gene>
    <name evidence="1" type="ORF">SDC9_02088</name>
</gene>
<proteinExistence type="predicted"/>
<evidence type="ECO:0000313" key="1">
    <source>
        <dbReference type="EMBL" id="MPL56602.1"/>
    </source>
</evidence>
<reference evidence="1" key="1">
    <citation type="submission" date="2019-08" db="EMBL/GenBank/DDBJ databases">
        <authorList>
            <person name="Kucharzyk K."/>
            <person name="Murdoch R.W."/>
            <person name="Higgins S."/>
            <person name="Loffler F."/>
        </authorList>
    </citation>
    <scope>NUCLEOTIDE SEQUENCE</scope>
</reference>
<sequence length="80" mass="9133">MKNYYIARVNVIVDGNESVIETVAGLGYDLNVVKRVAIRRVKERFPNSENFAAVLISNDAYNYDDYKKMTCGNPGWIIEK</sequence>
<protein>
    <submittedName>
        <fullName evidence="1">Uncharacterized protein</fullName>
    </submittedName>
</protein>